<dbReference type="InterPro" id="IPR010730">
    <property type="entry name" value="HET"/>
</dbReference>
<gene>
    <name evidence="2" type="ORF">NOR_02493</name>
</gene>
<dbReference type="PANTHER" id="PTHR24148">
    <property type="entry name" value="ANKYRIN REPEAT DOMAIN-CONTAINING PROTEIN 39 HOMOLOG-RELATED"/>
    <property type="match status" value="1"/>
</dbReference>
<protein>
    <submittedName>
        <fullName evidence="2">HET domain-containing protein</fullName>
    </submittedName>
</protein>
<dbReference type="InterPro" id="IPR052895">
    <property type="entry name" value="HetReg/Transcr_Mod"/>
</dbReference>
<dbReference type="EMBL" id="AZHC01000006">
    <property type="protein sequence ID" value="OAA46857.1"/>
    <property type="molecule type" value="Genomic_DNA"/>
</dbReference>
<dbReference type="STRING" id="1081105.A0A167GN60"/>
<evidence type="ECO:0000259" key="1">
    <source>
        <dbReference type="Pfam" id="PF06985"/>
    </source>
</evidence>
<proteinExistence type="predicted"/>
<feature type="domain" description="Heterokaryon incompatibility" evidence="1">
    <location>
        <begin position="45"/>
        <end position="211"/>
    </location>
</feature>
<sequence length="636" mass="71794">MGDLQHLPYTELPPGHIRLFHINSNYSTGDDGSLEIVLLEEAPPFYALSHSWGTQIQNATVQIGGCVTYVTPDLALAIRRLRELTAVESSLSPPALYIWIDYLCIDQRDTAERSSQVALMRRIYSRSIRTIIWLGPDHNSNCDAWRLVEQIYDICQTQHPTAKTPGDIPVRAYSNSLHSASGLPAWSHTLWDHIADLMKVPWFSRIWVLQEVVLSPQDPIVLHGRGIYSWHNLKWATAWMSRNGYTRLSRVPETLRNVYTMCSVRQSSVRWPLDALLSMTQIKFHATDQRDKIFALLGLAAECQDGKEPPEALRPDYSMDVARIYRRVARFLLEKNGSLALLTRAHGTPGSLTRRQRVRDMADLPSWTPDWSDFRTFNNGIRTSLSWVHYSDPERPPRLGFPGQYRASGDRGLELHKTVSHGFIRVSGIRLGEVTQVVSFSNQGMSRKEFESSLESKLSAVWDVSNSTVWMEADIITRLTRFIKATTAEQHNLIGRVWQQGFKDGLAYLLRLPLHKEPQPQVTLPRVKDDNTRAMEMLQSLSTGGEPDKYAVLACNYCFYRCFIVTSTGNIGLGPSDTRVGDCVSVILGGGVPYIIRSLGSGWSFVGESYLEGYMNGEALQDCEKGFAKEEILDIA</sequence>
<dbReference type="Proteomes" id="UP000243498">
    <property type="component" value="Unassembled WGS sequence"/>
</dbReference>
<dbReference type="OMA" id="YAISHCW"/>
<evidence type="ECO:0000313" key="3">
    <source>
        <dbReference type="Proteomes" id="UP000243498"/>
    </source>
</evidence>
<dbReference type="Pfam" id="PF26639">
    <property type="entry name" value="Het-6_barrel"/>
    <property type="match status" value="1"/>
</dbReference>
<dbReference type="AlphaFoldDB" id="A0A167GN60"/>
<keyword evidence="3" id="KW-1185">Reference proteome</keyword>
<evidence type="ECO:0000313" key="2">
    <source>
        <dbReference type="EMBL" id="OAA46857.1"/>
    </source>
</evidence>
<dbReference type="Pfam" id="PF06985">
    <property type="entry name" value="HET"/>
    <property type="match status" value="1"/>
</dbReference>
<accession>A0A167GN60</accession>
<dbReference type="OrthoDB" id="2288928at2759"/>
<dbReference type="PANTHER" id="PTHR24148:SF64">
    <property type="entry name" value="HETEROKARYON INCOMPATIBILITY DOMAIN-CONTAINING PROTEIN"/>
    <property type="match status" value="1"/>
</dbReference>
<organism evidence="2 3">
    <name type="scientific">Metarhizium rileyi (strain RCEF 4871)</name>
    <name type="common">Nomuraea rileyi</name>
    <dbReference type="NCBI Taxonomy" id="1649241"/>
    <lineage>
        <taxon>Eukaryota</taxon>
        <taxon>Fungi</taxon>
        <taxon>Dikarya</taxon>
        <taxon>Ascomycota</taxon>
        <taxon>Pezizomycotina</taxon>
        <taxon>Sordariomycetes</taxon>
        <taxon>Hypocreomycetidae</taxon>
        <taxon>Hypocreales</taxon>
        <taxon>Clavicipitaceae</taxon>
        <taxon>Metarhizium</taxon>
    </lineage>
</organism>
<comment type="caution">
    <text evidence="2">The sequence shown here is derived from an EMBL/GenBank/DDBJ whole genome shotgun (WGS) entry which is preliminary data.</text>
</comment>
<name>A0A167GN60_METRR</name>
<reference evidence="2 3" key="1">
    <citation type="journal article" date="2016" name="Genome Biol. Evol.">
        <title>Divergent and convergent evolution of fungal pathogenicity.</title>
        <authorList>
            <person name="Shang Y."/>
            <person name="Xiao G."/>
            <person name="Zheng P."/>
            <person name="Cen K."/>
            <person name="Zhan S."/>
            <person name="Wang C."/>
        </authorList>
    </citation>
    <scope>NUCLEOTIDE SEQUENCE [LARGE SCALE GENOMIC DNA]</scope>
    <source>
        <strain evidence="2 3">RCEF 4871</strain>
    </source>
</reference>